<evidence type="ECO:0000313" key="4">
    <source>
        <dbReference type="Proteomes" id="UP000593561"/>
    </source>
</evidence>
<dbReference type="InterPro" id="IPR040256">
    <property type="entry name" value="At4g02000-like"/>
</dbReference>
<dbReference type="GO" id="GO:0008270">
    <property type="term" value="F:zinc ion binding"/>
    <property type="evidence" value="ECO:0007669"/>
    <property type="project" value="UniProtKB-KW"/>
</dbReference>
<keyword evidence="4" id="KW-1185">Reference proteome</keyword>
<dbReference type="PANTHER" id="PTHR31286:SF99">
    <property type="entry name" value="DUF4283 DOMAIN-CONTAINING PROTEIN"/>
    <property type="match status" value="1"/>
</dbReference>
<reference evidence="3 4" key="1">
    <citation type="journal article" date="2019" name="Genome Biol. Evol.">
        <title>Insights into the evolution of the New World diploid cottons (Gossypium, subgenus Houzingenia) based on genome sequencing.</title>
        <authorList>
            <person name="Grover C.E."/>
            <person name="Arick M.A. 2nd"/>
            <person name="Thrash A."/>
            <person name="Conover J.L."/>
            <person name="Sanders W.S."/>
            <person name="Peterson D.G."/>
            <person name="Frelichowski J.E."/>
            <person name="Scheffler J.A."/>
            <person name="Scheffler B.E."/>
            <person name="Wendel J.F."/>
        </authorList>
    </citation>
    <scope>NUCLEOTIDE SEQUENCE [LARGE SCALE GENOMIC DNA]</scope>
    <source>
        <strain evidence="3">27</strain>
        <tissue evidence="3">Leaf</tissue>
    </source>
</reference>
<dbReference type="Pfam" id="PF14392">
    <property type="entry name" value="zf-CCHC_4"/>
    <property type="match status" value="1"/>
</dbReference>
<organism evidence="3 4">
    <name type="scientific">Gossypium davidsonii</name>
    <name type="common">Davidson's cotton</name>
    <name type="synonym">Gossypium klotzschianum subsp. davidsonii</name>
    <dbReference type="NCBI Taxonomy" id="34287"/>
    <lineage>
        <taxon>Eukaryota</taxon>
        <taxon>Viridiplantae</taxon>
        <taxon>Streptophyta</taxon>
        <taxon>Embryophyta</taxon>
        <taxon>Tracheophyta</taxon>
        <taxon>Spermatophyta</taxon>
        <taxon>Magnoliopsida</taxon>
        <taxon>eudicotyledons</taxon>
        <taxon>Gunneridae</taxon>
        <taxon>Pentapetalae</taxon>
        <taxon>rosids</taxon>
        <taxon>malvids</taxon>
        <taxon>Malvales</taxon>
        <taxon>Malvaceae</taxon>
        <taxon>Malvoideae</taxon>
        <taxon>Gossypium</taxon>
    </lineage>
</organism>
<evidence type="ECO:0000313" key="3">
    <source>
        <dbReference type="EMBL" id="MBA0607126.1"/>
    </source>
</evidence>
<name>A0A7J8R186_GOSDV</name>
<dbReference type="Proteomes" id="UP000593561">
    <property type="component" value="Unassembled WGS sequence"/>
</dbReference>
<keyword evidence="1" id="KW-0863">Zinc-finger</keyword>
<accession>A0A7J8R186</accession>
<gene>
    <name evidence="3" type="ORF">Godav_019472</name>
</gene>
<dbReference type="PROSITE" id="PS50158">
    <property type="entry name" value="ZF_CCHC"/>
    <property type="match status" value="1"/>
</dbReference>
<evidence type="ECO:0000259" key="2">
    <source>
        <dbReference type="PROSITE" id="PS50158"/>
    </source>
</evidence>
<proteinExistence type="predicted"/>
<comment type="caution">
    <text evidence="3">The sequence shown here is derived from an EMBL/GenBank/DDBJ whole genome shotgun (WGS) entry which is preliminary data.</text>
</comment>
<dbReference type="AlphaFoldDB" id="A0A7J8R186"/>
<dbReference type="GO" id="GO:0003676">
    <property type="term" value="F:nucleic acid binding"/>
    <property type="evidence" value="ECO:0007669"/>
    <property type="project" value="InterPro"/>
</dbReference>
<feature type="domain" description="CCHC-type" evidence="2">
    <location>
        <begin position="98"/>
        <end position="112"/>
    </location>
</feature>
<sequence length="231" mass="25855">MDEPPDLDDLMMNEKRVRVEGFVTQPVSWKEKLIGSVPVEVNVKKEAGCKIDRNTDNTFRGQFMRLVVFIDLEKPLVSKMRIDGKVQRVEYESLQLVCFECGRFGHKSDLCPHESGEIEVSKGVSKGCNLQSRVFGSRFRILSGSLGDIDGNKSAILNGREENKEFGEEIVENGESNKRNIKAEAKIKMAISRKRAIKGLKKVVVEDAIMVGSDTVMIESNDETLADVKMA</sequence>
<keyword evidence="1" id="KW-0862">Zinc</keyword>
<dbReference type="EMBL" id="JABFAC010000002">
    <property type="protein sequence ID" value="MBA0607126.1"/>
    <property type="molecule type" value="Genomic_DNA"/>
</dbReference>
<keyword evidence="1" id="KW-0479">Metal-binding</keyword>
<dbReference type="InterPro" id="IPR025836">
    <property type="entry name" value="Zn_knuckle_CX2CX4HX4C"/>
</dbReference>
<dbReference type="PANTHER" id="PTHR31286">
    <property type="entry name" value="GLYCINE-RICH CELL WALL STRUCTURAL PROTEIN 1.8-LIKE"/>
    <property type="match status" value="1"/>
</dbReference>
<dbReference type="InterPro" id="IPR001878">
    <property type="entry name" value="Znf_CCHC"/>
</dbReference>
<protein>
    <recommendedName>
        <fullName evidence="2">CCHC-type domain-containing protein</fullName>
    </recommendedName>
</protein>
<evidence type="ECO:0000256" key="1">
    <source>
        <dbReference type="PROSITE-ProRule" id="PRU00047"/>
    </source>
</evidence>